<evidence type="ECO:0000313" key="3">
    <source>
        <dbReference type="Proteomes" id="UP000280819"/>
    </source>
</evidence>
<sequence>MTTWALACCIGMLVGSGLFLTGLGLMRRPVSLASALSHLTQWPETSGEPSTTPQGLETVGSWFHRTLRMPVTPTQERLLARSGRSVADFFTEKLVWATTGLLLPLVWAATSAAMGSPPPVMPMLLGPFLAVAGYFIADWRLARGERDANRATAESLYTFFDLVVLERLANASASQAATSAAGLSSAPLFRRIGTGLEKARLEQSSPWRELERIAVEWELPELRDFADVMRLEEQGAALADTLLARVAELREGHNARLLMRAQQEAEGLTIWMTIPALALGLSFIIPPLLALIGP</sequence>
<comment type="caution">
    <text evidence="2">The sequence shown here is derived from an EMBL/GenBank/DDBJ whole genome shotgun (WGS) entry which is preliminary data.</text>
</comment>
<feature type="transmembrane region" description="Helical" evidence="1">
    <location>
        <begin position="120"/>
        <end position="137"/>
    </location>
</feature>
<accession>A0A3P1TAL3</accession>
<feature type="transmembrane region" description="Helical" evidence="1">
    <location>
        <begin position="6"/>
        <end position="26"/>
    </location>
</feature>
<evidence type="ECO:0000256" key="1">
    <source>
        <dbReference type="SAM" id="Phobius"/>
    </source>
</evidence>
<dbReference type="OrthoDB" id="3826732at2"/>
<keyword evidence="1" id="KW-0472">Membrane</keyword>
<feature type="transmembrane region" description="Helical" evidence="1">
    <location>
        <begin position="268"/>
        <end position="292"/>
    </location>
</feature>
<dbReference type="PANTHER" id="PTHR35007:SF1">
    <property type="entry name" value="PILUS ASSEMBLY PROTEIN"/>
    <property type="match status" value="1"/>
</dbReference>
<dbReference type="RefSeq" id="WP_124843055.1">
    <property type="nucleotide sequence ID" value="NZ_RQZG01000003.1"/>
</dbReference>
<proteinExistence type="predicted"/>
<keyword evidence="1" id="KW-0812">Transmembrane</keyword>
<protein>
    <recommendedName>
        <fullName evidence="4">Type II secretion system protein GspF domain-containing protein</fullName>
    </recommendedName>
</protein>
<gene>
    <name evidence="2" type="ORF">EII34_03690</name>
</gene>
<evidence type="ECO:0000313" key="2">
    <source>
        <dbReference type="EMBL" id="RRD06235.1"/>
    </source>
</evidence>
<dbReference type="EMBL" id="RQZG01000003">
    <property type="protein sequence ID" value="RRD06235.1"/>
    <property type="molecule type" value="Genomic_DNA"/>
</dbReference>
<feature type="transmembrane region" description="Helical" evidence="1">
    <location>
        <begin position="94"/>
        <end position="114"/>
    </location>
</feature>
<name>A0A3P1TAL3_9ACTN</name>
<organism evidence="2 3">
    <name type="scientific">Arachnia propionica</name>
    <dbReference type="NCBI Taxonomy" id="1750"/>
    <lineage>
        <taxon>Bacteria</taxon>
        <taxon>Bacillati</taxon>
        <taxon>Actinomycetota</taxon>
        <taxon>Actinomycetes</taxon>
        <taxon>Propionibacteriales</taxon>
        <taxon>Propionibacteriaceae</taxon>
        <taxon>Arachnia</taxon>
    </lineage>
</organism>
<dbReference type="PANTHER" id="PTHR35007">
    <property type="entry name" value="INTEGRAL MEMBRANE PROTEIN-RELATED"/>
    <property type="match status" value="1"/>
</dbReference>
<evidence type="ECO:0008006" key="4">
    <source>
        <dbReference type="Google" id="ProtNLM"/>
    </source>
</evidence>
<dbReference type="Proteomes" id="UP000280819">
    <property type="component" value="Unassembled WGS sequence"/>
</dbReference>
<dbReference type="AlphaFoldDB" id="A0A3P1TAL3"/>
<keyword evidence="1" id="KW-1133">Transmembrane helix</keyword>
<reference evidence="2 3" key="1">
    <citation type="submission" date="2018-11" db="EMBL/GenBank/DDBJ databases">
        <title>Genomes From Bacteria Associated with the Canine Oral Cavity: a Test Case for Automated Genome-Based Taxonomic Assignment.</title>
        <authorList>
            <person name="Coil D.A."/>
            <person name="Jospin G."/>
            <person name="Darling A.E."/>
            <person name="Wallis C."/>
            <person name="Davis I.J."/>
            <person name="Harris S."/>
            <person name="Eisen J.A."/>
            <person name="Holcombe L.J."/>
            <person name="O'Flynn C."/>
        </authorList>
    </citation>
    <scope>NUCLEOTIDE SEQUENCE [LARGE SCALE GENOMIC DNA]</scope>
    <source>
        <strain evidence="2 3">OH887_COT-365</strain>
    </source>
</reference>